<protein>
    <submittedName>
        <fullName evidence="2">Uncharacterized protein</fullName>
    </submittedName>
</protein>
<gene>
    <name evidence="2" type="ORF">BSTOLATCC_MIC7152</name>
</gene>
<keyword evidence="3" id="KW-1185">Reference proteome</keyword>
<dbReference type="AlphaFoldDB" id="A0AAU9ISZ5"/>
<evidence type="ECO:0000313" key="3">
    <source>
        <dbReference type="Proteomes" id="UP001162131"/>
    </source>
</evidence>
<comment type="caution">
    <text evidence="2">The sequence shown here is derived from an EMBL/GenBank/DDBJ whole genome shotgun (WGS) entry which is preliminary data.</text>
</comment>
<organism evidence="2 3">
    <name type="scientific">Blepharisma stoltei</name>
    <dbReference type="NCBI Taxonomy" id="1481888"/>
    <lineage>
        <taxon>Eukaryota</taxon>
        <taxon>Sar</taxon>
        <taxon>Alveolata</taxon>
        <taxon>Ciliophora</taxon>
        <taxon>Postciliodesmatophora</taxon>
        <taxon>Heterotrichea</taxon>
        <taxon>Heterotrichida</taxon>
        <taxon>Blepharismidae</taxon>
        <taxon>Blepharisma</taxon>
    </lineage>
</organism>
<name>A0AAU9ISZ5_9CILI</name>
<dbReference type="EMBL" id="CAJZBQ010000008">
    <property type="protein sequence ID" value="CAG9312625.1"/>
    <property type="molecule type" value="Genomic_DNA"/>
</dbReference>
<reference evidence="2" key="1">
    <citation type="submission" date="2021-09" db="EMBL/GenBank/DDBJ databases">
        <authorList>
            <consortium name="AG Swart"/>
            <person name="Singh M."/>
            <person name="Singh A."/>
            <person name="Seah K."/>
            <person name="Emmerich C."/>
        </authorList>
    </citation>
    <scope>NUCLEOTIDE SEQUENCE</scope>
    <source>
        <strain evidence="2">ATCC30299</strain>
    </source>
</reference>
<evidence type="ECO:0000256" key="1">
    <source>
        <dbReference type="SAM" id="MobiDB-lite"/>
    </source>
</evidence>
<feature type="region of interest" description="Disordered" evidence="1">
    <location>
        <begin position="243"/>
        <end position="262"/>
    </location>
</feature>
<sequence>MCYHCKQSCLKGCYNENYKNFHNCIISRRKCARRLQSVSRLCAAWWAIRRRATPRWATPRWATSRRATSRWATPWRATPRRATPRTWAPRRAIGSICTRRALRQKSIAARAPWCRAISRIVCWSACFVSWRSCIVWGLCAICRWCLVRCRSAVCWCRCWTCRACAVGATRARPWWSAISRVWGPTWAWTTTWGPTRAWTTAWRAARWRSAWRSTWTTTWRSARAWSTRPTWWRSTAWGSTARRSTRTWPTRSRASRSHSISF</sequence>
<feature type="compositionally biased region" description="Low complexity" evidence="1">
    <location>
        <begin position="243"/>
        <end position="252"/>
    </location>
</feature>
<proteinExistence type="predicted"/>
<evidence type="ECO:0000313" key="2">
    <source>
        <dbReference type="EMBL" id="CAG9312625.1"/>
    </source>
</evidence>
<dbReference type="Proteomes" id="UP001162131">
    <property type="component" value="Unassembled WGS sequence"/>
</dbReference>
<accession>A0AAU9ISZ5</accession>